<evidence type="ECO:0000256" key="1">
    <source>
        <dbReference type="SAM" id="Phobius"/>
    </source>
</evidence>
<dbReference type="STRING" id="1396826.PHA8399_02826"/>
<organism evidence="2 3">
    <name type="scientific">Leisingera aquaemixtae</name>
    <dbReference type="NCBI Taxonomy" id="1396826"/>
    <lineage>
        <taxon>Bacteria</taxon>
        <taxon>Pseudomonadati</taxon>
        <taxon>Pseudomonadota</taxon>
        <taxon>Alphaproteobacteria</taxon>
        <taxon>Rhodobacterales</taxon>
        <taxon>Roseobacteraceae</taxon>
        <taxon>Leisingera</taxon>
    </lineage>
</organism>
<keyword evidence="1" id="KW-0472">Membrane</keyword>
<keyword evidence="1" id="KW-1133">Transmembrane helix</keyword>
<keyword evidence="1" id="KW-0812">Transmembrane</keyword>
<reference evidence="2 3" key="1">
    <citation type="submission" date="2015-09" db="EMBL/GenBank/DDBJ databases">
        <authorList>
            <consortium name="Swine Surveillance"/>
        </authorList>
    </citation>
    <scope>NUCLEOTIDE SEQUENCE [LARGE SCALE GENOMIC DNA]</scope>
    <source>
        <strain evidence="2 3">CECT 8399</strain>
    </source>
</reference>
<evidence type="ECO:0000313" key="3">
    <source>
        <dbReference type="Proteomes" id="UP000051326"/>
    </source>
</evidence>
<dbReference type="AlphaFoldDB" id="A0A0P1HBF8"/>
<dbReference type="EMBL" id="CYSR01000030">
    <property type="protein sequence ID" value="CUI00691.1"/>
    <property type="molecule type" value="Genomic_DNA"/>
</dbReference>
<name>A0A0P1HBF8_9RHOB</name>
<dbReference type="RefSeq" id="WP_259937689.1">
    <property type="nucleotide sequence ID" value="NZ_CP041159.1"/>
</dbReference>
<proteinExistence type="predicted"/>
<accession>A0A0P1HBF8</accession>
<protein>
    <submittedName>
        <fullName evidence="2">Uncharacterized protein</fullName>
    </submittedName>
</protein>
<dbReference type="Proteomes" id="UP000051326">
    <property type="component" value="Unassembled WGS sequence"/>
</dbReference>
<sequence length="41" mass="4477">MQTLSHSYRGLGLLMRLNWDRALTGFAIVGALTAGTWLATL</sequence>
<feature type="transmembrane region" description="Helical" evidence="1">
    <location>
        <begin position="21"/>
        <end position="39"/>
    </location>
</feature>
<evidence type="ECO:0000313" key="2">
    <source>
        <dbReference type="EMBL" id="CUI00691.1"/>
    </source>
</evidence>
<gene>
    <name evidence="2" type="ORF">PHA8399_02826</name>
</gene>